<keyword evidence="6 7" id="KW-0472">Membrane</keyword>
<dbReference type="PANTHER" id="PTHR43495">
    <property type="entry name" value="GABA PERMEASE"/>
    <property type="match status" value="1"/>
</dbReference>
<dbReference type="FunFam" id="1.20.1740.10:FF:000001">
    <property type="entry name" value="Amino acid permease"/>
    <property type="match status" value="1"/>
</dbReference>
<keyword evidence="4" id="KW-0029">Amino-acid transport</keyword>
<proteinExistence type="predicted"/>
<dbReference type="GO" id="GO:0005886">
    <property type="term" value="C:plasma membrane"/>
    <property type="evidence" value="ECO:0007669"/>
    <property type="project" value="UniProtKB-SubCell"/>
</dbReference>
<dbReference type="Pfam" id="PF00324">
    <property type="entry name" value="AA_permease"/>
    <property type="match status" value="1"/>
</dbReference>
<dbReference type="AlphaFoldDB" id="A0A150KFQ6"/>
<dbReference type="GO" id="GO:0015185">
    <property type="term" value="F:gamma-aminobutyric acid transmembrane transporter activity"/>
    <property type="evidence" value="ECO:0007669"/>
    <property type="project" value="InterPro"/>
</dbReference>
<dbReference type="EMBL" id="LQYI01000048">
    <property type="protein sequence ID" value="KYC69482.1"/>
    <property type="molecule type" value="Genomic_DNA"/>
</dbReference>
<evidence type="ECO:0000256" key="4">
    <source>
        <dbReference type="ARBA" id="ARBA00022970"/>
    </source>
</evidence>
<feature type="transmembrane region" description="Helical" evidence="7">
    <location>
        <begin position="426"/>
        <end position="444"/>
    </location>
</feature>
<feature type="transmembrane region" description="Helical" evidence="7">
    <location>
        <begin position="153"/>
        <end position="175"/>
    </location>
</feature>
<feature type="domain" description="Amino acid permease/ SLC12A" evidence="8">
    <location>
        <begin position="14"/>
        <end position="426"/>
    </location>
</feature>
<evidence type="ECO:0000313" key="9">
    <source>
        <dbReference type="EMBL" id="KYC69482.1"/>
    </source>
</evidence>
<feature type="transmembrane region" description="Helical" evidence="7">
    <location>
        <begin position="328"/>
        <end position="349"/>
    </location>
</feature>
<feature type="transmembrane region" description="Helical" evidence="7">
    <location>
        <begin position="398"/>
        <end position="420"/>
    </location>
</feature>
<feature type="transmembrane region" description="Helical" evidence="7">
    <location>
        <begin position="279"/>
        <end position="302"/>
    </location>
</feature>
<reference evidence="9 10" key="1">
    <citation type="submission" date="2016-01" db="EMBL/GenBank/DDBJ databases">
        <title>Genome Sequences of Twelve Sporeforming Bacillus Species Isolated from Foods.</title>
        <authorList>
            <person name="Berendsen E.M."/>
            <person name="Wells-Bennik M.H."/>
            <person name="Krawcyk A.O."/>
            <person name="De Jong A."/>
            <person name="Holsappel S."/>
            <person name="Eijlander R.T."/>
            <person name="Kuipers O.P."/>
        </authorList>
    </citation>
    <scope>NUCLEOTIDE SEQUENCE [LARGE SCALE GENOMIC DNA]</scope>
    <source>
        <strain evidence="9 10">B4099</strain>
    </source>
</reference>
<evidence type="ECO:0000256" key="5">
    <source>
        <dbReference type="ARBA" id="ARBA00022989"/>
    </source>
</evidence>
<keyword evidence="3 7" id="KW-0812">Transmembrane</keyword>
<organism evidence="9 10">
    <name type="scientific">Heyndrickxia coagulans</name>
    <name type="common">Weizmannia coagulans</name>
    <dbReference type="NCBI Taxonomy" id="1398"/>
    <lineage>
        <taxon>Bacteria</taxon>
        <taxon>Bacillati</taxon>
        <taxon>Bacillota</taxon>
        <taxon>Bacilli</taxon>
        <taxon>Bacillales</taxon>
        <taxon>Bacillaceae</taxon>
        <taxon>Heyndrickxia</taxon>
    </lineage>
</organism>
<feature type="transmembrane region" description="Helical" evidence="7">
    <location>
        <begin position="12"/>
        <end position="36"/>
    </location>
</feature>
<feature type="transmembrane region" description="Helical" evidence="7">
    <location>
        <begin position="195"/>
        <end position="217"/>
    </location>
</feature>
<keyword evidence="2" id="KW-0813">Transport</keyword>
<comment type="subcellular location">
    <subcellularLocation>
        <location evidence="1">Cell membrane</location>
        <topology evidence="1">Multi-pass membrane protein</topology>
    </subcellularLocation>
</comment>
<protein>
    <recommendedName>
        <fullName evidence="8">Amino acid permease/ SLC12A domain-containing protein</fullName>
    </recommendedName>
</protein>
<dbReference type="InterPro" id="IPR004841">
    <property type="entry name" value="AA-permease/SLC12A_dom"/>
</dbReference>
<dbReference type="RefSeq" id="WP_081105601.1">
    <property type="nucleotide sequence ID" value="NZ_JAABON010000044.1"/>
</dbReference>
<evidence type="ECO:0000256" key="2">
    <source>
        <dbReference type="ARBA" id="ARBA00022448"/>
    </source>
</evidence>
<feature type="transmembrane region" description="Helical" evidence="7">
    <location>
        <begin position="92"/>
        <end position="117"/>
    </location>
</feature>
<feature type="transmembrane region" description="Helical" evidence="7">
    <location>
        <begin position="355"/>
        <end position="378"/>
    </location>
</feature>
<feature type="transmembrane region" description="Helical" evidence="7">
    <location>
        <begin position="42"/>
        <end position="61"/>
    </location>
</feature>
<evidence type="ECO:0000256" key="3">
    <source>
        <dbReference type="ARBA" id="ARBA00022692"/>
    </source>
</evidence>
<dbReference type="InterPro" id="IPR011265">
    <property type="entry name" value="GABA_permease"/>
</dbReference>
<dbReference type="NCBIfam" id="TIGR01773">
    <property type="entry name" value="GABAperm"/>
    <property type="match status" value="1"/>
</dbReference>
<keyword evidence="5 7" id="KW-1133">Transmembrane helix</keyword>
<comment type="caution">
    <text evidence="9">The sequence shown here is derived from an EMBL/GenBank/DDBJ whole genome shotgun (WGS) entry which is preliminary data.</text>
</comment>
<dbReference type="PATRIC" id="fig|1398.25.peg.2953"/>
<dbReference type="Proteomes" id="UP000075304">
    <property type="component" value="Unassembled WGS sequence"/>
</dbReference>
<gene>
    <name evidence="9" type="ORF">B4099_0700</name>
</gene>
<evidence type="ECO:0000256" key="7">
    <source>
        <dbReference type="SAM" id="Phobius"/>
    </source>
</evidence>
<evidence type="ECO:0000256" key="6">
    <source>
        <dbReference type="ARBA" id="ARBA00023136"/>
    </source>
</evidence>
<evidence type="ECO:0000256" key="1">
    <source>
        <dbReference type="ARBA" id="ARBA00004651"/>
    </source>
</evidence>
<evidence type="ECO:0000259" key="8">
    <source>
        <dbReference type="Pfam" id="PF00324"/>
    </source>
</evidence>
<dbReference type="PIRSF" id="PIRSF006060">
    <property type="entry name" value="AA_transporter"/>
    <property type="match status" value="1"/>
</dbReference>
<feature type="transmembrane region" description="Helical" evidence="7">
    <location>
        <begin position="123"/>
        <end position="141"/>
    </location>
</feature>
<evidence type="ECO:0000313" key="10">
    <source>
        <dbReference type="Proteomes" id="UP000075304"/>
    </source>
</evidence>
<feature type="transmembrane region" description="Helical" evidence="7">
    <location>
        <begin position="237"/>
        <end position="259"/>
    </location>
</feature>
<dbReference type="Gene3D" id="1.20.1740.10">
    <property type="entry name" value="Amino acid/polyamine transporter I"/>
    <property type="match status" value="1"/>
</dbReference>
<dbReference type="InterPro" id="IPR004840">
    <property type="entry name" value="Amino_acid_permease_CS"/>
</dbReference>
<sequence>MENQQLKKDLKIRHITMISIGGVIGAGLFMGSGAVIHSAGPGAVISYALAGLLVIFVMRMLGEMASVNPTSGSFSTYAREAIGPWAGYTIGWLYWFFWVIVIAIEATAGAANIQYWFPEMPSWLLSLILTVLLTLTNVYSVKSYGEFEYWFSIIKVAIIVLFLLLGLSVIFGIVPGVQSPGLSNLTGNGGFMPNGFGSVLLGITVVIFSFMGTEIVAVAAGESSEPARAVRTATNSVIWRILIFYVGSIAVVATLLPWNSANLLKSPFVAVLEHVGIPAAAQIMNFIVLTAVLSCLNSGLYTNSRMLYGMAKAGDAPKIFLKLNKNGVPVYAVLCGTVFAYVGVIFNYISPDKVFLFLVNSSGGIALLVYLVIAFSHLRMRRTVEKTNPDALKVKMWLYPYLTYVTILGIVAVLVAMIFIDSLRPQVLLTLLIAALVVGSYFLLHPKKTSTLPLDSEDSSVKS</sequence>
<dbReference type="PROSITE" id="PS00218">
    <property type="entry name" value="AMINO_ACID_PERMEASE_1"/>
    <property type="match status" value="1"/>
</dbReference>
<dbReference type="PANTHER" id="PTHR43495:SF5">
    <property type="entry name" value="GAMMA-AMINOBUTYRIC ACID PERMEASE"/>
    <property type="match status" value="1"/>
</dbReference>
<name>A0A150KFQ6_HEYCO</name>
<accession>A0A150KFQ6</accession>